<dbReference type="Gene3D" id="1.20.120.450">
    <property type="entry name" value="dinb family like domain"/>
    <property type="match status" value="1"/>
</dbReference>
<dbReference type="EMBL" id="CP089982">
    <property type="protein sequence ID" value="WXA94489.1"/>
    <property type="molecule type" value="Genomic_DNA"/>
</dbReference>
<dbReference type="Pfam" id="PF05163">
    <property type="entry name" value="DinB"/>
    <property type="match status" value="1"/>
</dbReference>
<protein>
    <submittedName>
        <fullName evidence="3">DinB family protein</fullName>
    </submittedName>
</protein>
<dbReference type="SUPFAM" id="SSF109854">
    <property type="entry name" value="DinB/YfiT-like putative metalloenzymes"/>
    <property type="match status" value="1"/>
</dbReference>
<evidence type="ECO:0000256" key="2">
    <source>
        <dbReference type="ARBA" id="ARBA00022723"/>
    </source>
</evidence>
<gene>
    <name evidence="3" type="ORF">LZC95_49600</name>
</gene>
<dbReference type="InterPro" id="IPR034660">
    <property type="entry name" value="DinB/YfiT-like"/>
</dbReference>
<evidence type="ECO:0000313" key="4">
    <source>
        <dbReference type="Proteomes" id="UP001379533"/>
    </source>
</evidence>
<organism evidence="3 4">
    <name type="scientific">Pendulispora brunnea</name>
    <dbReference type="NCBI Taxonomy" id="2905690"/>
    <lineage>
        <taxon>Bacteria</taxon>
        <taxon>Pseudomonadati</taxon>
        <taxon>Myxococcota</taxon>
        <taxon>Myxococcia</taxon>
        <taxon>Myxococcales</taxon>
        <taxon>Sorangiineae</taxon>
        <taxon>Pendulisporaceae</taxon>
        <taxon>Pendulispora</taxon>
    </lineage>
</organism>
<evidence type="ECO:0000256" key="1">
    <source>
        <dbReference type="ARBA" id="ARBA00008635"/>
    </source>
</evidence>
<dbReference type="PANTHER" id="PTHR37302">
    <property type="entry name" value="SLR1116 PROTEIN"/>
    <property type="match status" value="1"/>
</dbReference>
<dbReference type="Proteomes" id="UP001379533">
    <property type="component" value="Chromosome"/>
</dbReference>
<dbReference type="PANTHER" id="PTHR37302:SF1">
    <property type="entry name" value="PROTEIN DINB"/>
    <property type="match status" value="1"/>
</dbReference>
<accession>A0ABZ2K8T0</accession>
<name>A0ABZ2K8T0_9BACT</name>
<keyword evidence="4" id="KW-1185">Reference proteome</keyword>
<comment type="similarity">
    <text evidence="1">Belongs to the DinB family.</text>
</comment>
<sequence>MNDKVYATAARLTDEERKRDRGAFFGSIHKTLNHILVADRIWLGRLAGRVPEPGDIGVDGIKALDQEIASDFDELRRERERTDGTIDVWAEALTAETLAGTLSIVRKGKVMPAVPVWWAAMQLFNHQTHHRGQVTTLLFQAGQDPGSTDLFAMLMQEAAISLA</sequence>
<keyword evidence="2" id="KW-0479">Metal-binding</keyword>
<reference evidence="3 4" key="1">
    <citation type="submission" date="2021-12" db="EMBL/GenBank/DDBJ databases">
        <title>Discovery of the Pendulisporaceae a myxobacterial family with distinct sporulation behavior and unique specialized metabolism.</title>
        <authorList>
            <person name="Garcia R."/>
            <person name="Popoff A."/>
            <person name="Bader C.D."/>
            <person name="Loehr J."/>
            <person name="Walesch S."/>
            <person name="Walt C."/>
            <person name="Boldt J."/>
            <person name="Bunk B."/>
            <person name="Haeckl F.J.F.P.J."/>
            <person name="Gunesch A.P."/>
            <person name="Birkelbach J."/>
            <person name="Nuebel U."/>
            <person name="Pietschmann T."/>
            <person name="Bach T."/>
            <person name="Mueller R."/>
        </authorList>
    </citation>
    <scope>NUCLEOTIDE SEQUENCE [LARGE SCALE GENOMIC DNA]</scope>
    <source>
        <strain evidence="3 4">MSr12523</strain>
    </source>
</reference>
<evidence type="ECO:0000313" key="3">
    <source>
        <dbReference type="EMBL" id="WXA94489.1"/>
    </source>
</evidence>
<proteinExistence type="inferred from homology"/>
<dbReference type="InterPro" id="IPR007837">
    <property type="entry name" value="DinB"/>
</dbReference>